<dbReference type="Proteomes" id="UP000033640">
    <property type="component" value="Unassembled WGS sequence"/>
</dbReference>
<reference evidence="1 2" key="1">
    <citation type="submission" date="2015-02" db="EMBL/GenBank/DDBJ databases">
        <title>Draft genome sequences of ten Microbacterium spp. with emphasis on heavy metal contaminated environments.</title>
        <authorList>
            <person name="Corretto E."/>
        </authorList>
    </citation>
    <scope>NUCLEOTIDE SEQUENCE [LARGE SCALE GENOMIC DNA]</scope>
    <source>
        <strain evidence="1 2">BEL4b</strain>
    </source>
</reference>
<dbReference type="EMBL" id="JYIW01000020">
    <property type="protein sequence ID" value="KJL30210.1"/>
    <property type="molecule type" value="Genomic_DNA"/>
</dbReference>
<dbReference type="Pfam" id="PF08713">
    <property type="entry name" value="DNA_alkylation"/>
    <property type="match status" value="1"/>
</dbReference>
<name>A0A0F0LD77_9MICO</name>
<dbReference type="RefSeq" id="WP_045278381.1">
    <property type="nucleotide sequence ID" value="NZ_CAKKLT010000019.1"/>
</dbReference>
<dbReference type="AlphaFoldDB" id="A0A0F0LD77"/>
<dbReference type="Gene3D" id="1.25.40.290">
    <property type="entry name" value="ARM repeat domains"/>
    <property type="match status" value="1"/>
</dbReference>
<dbReference type="OrthoDB" id="9797162at2"/>
<comment type="caution">
    <text evidence="1">The sequence shown here is derived from an EMBL/GenBank/DDBJ whole genome shotgun (WGS) entry which is preliminary data.</text>
</comment>
<evidence type="ECO:0000313" key="1">
    <source>
        <dbReference type="EMBL" id="KJL30210.1"/>
    </source>
</evidence>
<evidence type="ECO:0000313" key="2">
    <source>
        <dbReference type="Proteomes" id="UP000033640"/>
    </source>
</evidence>
<dbReference type="SUPFAM" id="SSF48371">
    <property type="entry name" value="ARM repeat"/>
    <property type="match status" value="1"/>
</dbReference>
<dbReference type="PATRIC" id="fig|82380.11.peg.990"/>
<organism evidence="1 2">
    <name type="scientific">Microbacterium oxydans</name>
    <dbReference type="NCBI Taxonomy" id="82380"/>
    <lineage>
        <taxon>Bacteria</taxon>
        <taxon>Bacillati</taxon>
        <taxon>Actinomycetota</taxon>
        <taxon>Actinomycetes</taxon>
        <taxon>Micrococcales</taxon>
        <taxon>Microbacteriaceae</taxon>
        <taxon>Microbacterium</taxon>
    </lineage>
</organism>
<protein>
    <recommendedName>
        <fullName evidence="3">DNA alkylation repair protein</fullName>
    </recommendedName>
</protein>
<dbReference type="InterPro" id="IPR014825">
    <property type="entry name" value="DNA_alkylation"/>
</dbReference>
<proteinExistence type="predicted"/>
<evidence type="ECO:0008006" key="3">
    <source>
        <dbReference type="Google" id="ProtNLM"/>
    </source>
</evidence>
<gene>
    <name evidence="1" type="ORF">RS83_00960</name>
</gene>
<sequence>MGAMDELIDATVIDTLRSALTHADPALGLSALAAVRDAVDGERLRTRVDLVREALLVDAPAGFAQTEHLVDAALSVPEFGGWMIWPVTEFVTARALDDGSTAAFDAGLALLARLTIGLSSEFAIRAMLIARPERVLETAYEWTGHENEHVRRLASEGTRSYLPWAKRVPWLIEHPGATLGILDALYRDESAYVRRSVSNHLNDLSRIDPALVVRTAGNWAARADPRTPAVIRHGLRTLIKNADPDALRAVGYSGDRIEVDRPHLDSTEVPIHEGAVTFTALVTNEGDADAVVAIDYVIGFQRSRGTVSPKTFKLTSRTLAPGESITVEKSHSFRRITTRAYYPGSHFVAVQANGRRSPEAEFTLVARDARPEPAASSSLEP</sequence>
<dbReference type="InterPro" id="IPR016024">
    <property type="entry name" value="ARM-type_fold"/>
</dbReference>
<accession>A0A0F0LD77</accession>